<dbReference type="Proteomes" id="UP000184130">
    <property type="component" value="Unassembled WGS sequence"/>
</dbReference>
<feature type="coiled-coil region" evidence="1">
    <location>
        <begin position="2"/>
        <end position="33"/>
    </location>
</feature>
<gene>
    <name evidence="2" type="ORF">SAMN05216463_1359</name>
</gene>
<dbReference type="EMBL" id="FRBD01000035">
    <property type="protein sequence ID" value="SHL23196.1"/>
    <property type="molecule type" value="Genomic_DNA"/>
</dbReference>
<sequence>MATMTAEQIEQKKQQLKQLSEEMNAIIKELQEAGAWPLDEADLDQAAGGIPLFDIIKRDGE</sequence>
<proteinExistence type="predicted"/>
<dbReference type="AlphaFoldDB" id="A0A1M6YY73"/>
<organism evidence="2 3">
    <name type="scientific">Xylanibacter ruminicola</name>
    <name type="common">Prevotella ruminicola</name>
    <dbReference type="NCBI Taxonomy" id="839"/>
    <lineage>
        <taxon>Bacteria</taxon>
        <taxon>Pseudomonadati</taxon>
        <taxon>Bacteroidota</taxon>
        <taxon>Bacteroidia</taxon>
        <taxon>Bacteroidales</taxon>
        <taxon>Prevotellaceae</taxon>
        <taxon>Xylanibacter</taxon>
    </lineage>
</organism>
<evidence type="ECO:0000313" key="3">
    <source>
        <dbReference type="Proteomes" id="UP000184130"/>
    </source>
</evidence>
<name>A0A1M6YY73_XYLRU</name>
<dbReference type="RefSeq" id="WP_073211602.1">
    <property type="nucleotide sequence ID" value="NZ_FRBD01000035.1"/>
</dbReference>
<protein>
    <submittedName>
        <fullName evidence="2">Uncharacterized protein</fullName>
    </submittedName>
</protein>
<keyword evidence="1" id="KW-0175">Coiled coil</keyword>
<reference evidence="2 3" key="1">
    <citation type="submission" date="2016-11" db="EMBL/GenBank/DDBJ databases">
        <authorList>
            <person name="Jaros S."/>
            <person name="Januszkiewicz K."/>
            <person name="Wedrychowicz H."/>
        </authorList>
    </citation>
    <scope>NUCLEOTIDE SEQUENCE [LARGE SCALE GENOMIC DNA]</scope>
    <source>
        <strain evidence="2 3">KHT3</strain>
    </source>
</reference>
<accession>A0A1M6YY73</accession>
<evidence type="ECO:0000313" key="2">
    <source>
        <dbReference type="EMBL" id="SHL23196.1"/>
    </source>
</evidence>
<evidence type="ECO:0000256" key="1">
    <source>
        <dbReference type="SAM" id="Coils"/>
    </source>
</evidence>